<evidence type="ECO:0000313" key="1">
    <source>
        <dbReference type="EMBL" id="GAA3762045.1"/>
    </source>
</evidence>
<name>A0ABP7GDB9_9ACTN</name>
<dbReference type="PANTHER" id="PTHR40267:SF1">
    <property type="entry name" value="BLR3294 PROTEIN"/>
    <property type="match status" value="1"/>
</dbReference>
<dbReference type="InterPro" id="IPR026286">
    <property type="entry name" value="MaiA/AMDase"/>
</dbReference>
<comment type="caution">
    <text evidence="1">The sequence shown here is derived from an EMBL/GenBank/DDBJ whole genome shotgun (WGS) entry which is preliminary data.</text>
</comment>
<sequence>MPHERHGTLRAGLLVPWANTAVEEELPRLATDVVWHTARLMPAGRQTALDTGFLDGLREALPDALDQLSPLPLRHVYLACTSAGFTAQQPRPVPTASTITAFDAVLDALKQQRASRIVLATPYPHEIADIEVAAFAEQGVTVLAHVSLGVEDGYGGLAAEQIAALVARLPQRAMEEAHQVVLSCTGWHTLSLIPALCQQYRRAVLSSNLAIASHARRSLEEQNARAL</sequence>
<reference evidence="2" key="1">
    <citation type="journal article" date="2019" name="Int. J. Syst. Evol. Microbiol.">
        <title>The Global Catalogue of Microorganisms (GCM) 10K type strain sequencing project: providing services to taxonomists for standard genome sequencing and annotation.</title>
        <authorList>
            <consortium name="The Broad Institute Genomics Platform"/>
            <consortium name="The Broad Institute Genome Sequencing Center for Infectious Disease"/>
            <person name="Wu L."/>
            <person name="Ma J."/>
        </authorList>
    </citation>
    <scope>NUCLEOTIDE SEQUENCE [LARGE SCALE GENOMIC DNA]</scope>
    <source>
        <strain evidence="2">JCM 17137</strain>
    </source>
</reference>
<proteinExistence type="predicted"/>
<dbReference type="Gene3D" id="3.40.50.12500">
    <property type="match status" value="1"/>
</dbReference>
<organism evidence="1 2">
    <name type="scientific">Salinactinospora qingdaonensis</name>
    <dbReference type="NCBI Taxonomy" id="702744"/>
    <lineage>
        <taxon>Bacteria</taxon>
        <taxon>Bacillati</taxon>
        <taxon>Actinomycetota</taxon>
        <taxon>Actinomycetes</taxon>
        <taxon>Streptosporangiales</taxon>
        <taxon>Nocardiopsidaceae</taxon>
        <taxon>Salinactinospora</taxon>
    </lineage>
</organism>
<evidence type="ECO:0008006" key="3">
    <source>
        <dbReference type="Google" id="ProtNLM"/>
    </source>
</evidence>
<dbReference type="Proteomes" id="UP001500908">
    <property type="component" value="Unassembled WGS sequence"/>
</dbReference>
<dbReference type="Pfam" id="PF17645">
    <property type="entry name" value="Amdase"/>
    <property type="match status" value="1"/>
</dbReference>
<dbReference type="EMBL" id="BAABDD010000034">
    <property type="protein sequence ID" value="GAA3762045.1"/>
    <property type="molecule type" value="Genomic_DNA"/>
</dbReference>
<keyword evidence="2" id="KW-1185">Reference proteome</keyword>
<accession>A0ABP7GDB9</accession>
<dbReference type="PANTHER" id="PTHR40267">
    <property type="entry name" value="BLR3294 PROTEIN"/>
    <property type="match status" value="1"/>
</dbReference>
<protein>
    <recommendedName>
        <fullName evidence="3">Maleate isomerase</fullName>
    </recommendedName>
</protein>
<evidence type="ECO:0000313" key="2">
    <source>
        <dbReference type="Proteomes" id="UP001500908"/>
    </source>
</evidence>
<gene>
    <name evidence="1" type="ORF">GCM10022402_44560</name>
</gene>
<dbReference type="InterPro" id="IPR053714">
    <property type="entry name" value="Iso_Racemase_Enz_sf"/>
</dbReference>